<keyword evidence="5" id="KW-0479">Metal-binding</keyword>
<feature type="compositionally biased region" description="Polar residues" evidence="11">
    <location>
        <begin position="1"/>
        <end position="31"/>
    </location>
</feature>
<dbReference type="Pfam" id="PF19326">
    <property type="entry name" value="AMP_deaminase"/>
    <property type="match status" value="1"/>
</dbReference>
<evidence type="ECO:0000313" key="13">
    <source>
        <dbReference type="Proteomes" id="UP001150538"/>
    </source>
</evidence>
<evidence type="ECO:0000256" key="8">
    <source>
        <dbReference type="ARBA" id="ARBA00023080"/>
    </source>
</evidence>
<feature type="compositionally biased region" description="Low complexity" evidence="11">
    <location>
        <begin position="150"/>
        <end position="162"/>
    </location>
</feature>
<dbReference type="FunFam" id="4.10.800.20:FF:000001">
    <property type="entry name" value="AMP deaminase"/>
    <property type="match status" value="1"/>
</dbReference>
<dbReference type="Gene3D" id="3.20.20.140">
    <property type="entry name" value="Metal-dependent hydrolases"/>
    <property type="match status" value="1"/>
</dbReference>
<dbReference type="GO" id="GO:0046033">
    <property type="term" value="P:AMP metabolic process"/>
    <property type="evidence" value="ECO:0007669"/>
    <property type="project" value="TreeGrafter"/>
</dbReference>
<proteinExistence type="inferred from homology"/>
<evidence type="ECO:0000256" key="6">
    <source>
        <dbReference type="ARBA" id="ARBA00022801"/>
    </source>
</evidence>
<organism evidence="12 13">
    <name type="scientific">Mycoemilia scoparia</name>
    <dbReference type="NCBI Taxonomy" id="417184"/>
    <lineage>
        <taxon>Eukaryota</taxon>
        <taxon>Fungi</taxon>
        <taxon>Fungi incertae sedis</taxon>
        <taxon>Zoopagomycota</taxon>
        <taxon>Kickxellomycotina</taxon>
        <taxon>Kickxellomycetes</taxon>
        <taxon>Kickxellales</taxon>
        <taxon>Kickxellaceae</taxon>
        <taxon>Mycoemilia</taxon>
    </lineage>
</organism>
<dbReference type="PANTHER" id="PTHR11359:SF0">
    <property type="entry name" value="AMP DEAMINASE"/>
    <property type="match status" value="1"/>
</dbReference>
<dbReference type="PANTHER" id="PTHR11359">
    <property type="entry name" value="AMP DEAMINASE"/>
    <property type="match status" value="1"/>
</dbReference>
<dbReference type="GO" id="GO:0046872">
    <property type="term" value="F:metal ion binding"/>
    <property type="evidence" value="ECO:0007669"/>
    <property type="project" value="UniProtKB-KW"/>
</dbReference>
<accession>A0A9W7ZQK9</accession>
<comment type="similarity">
    <text evidence="3">Belongs to the metallo-dependent hydrolases superfamily. Adenosine and AMP deaminases family.</text>
</comment>
<dbReference type="NCBIfam" id="TIGR01429">
    <property type="entry name" value="AMP_deaminase"/>
    <property type="match status" value="1"/>
</dbReference>
<evidence type="ECO:0000256" key="10">
    <source>
        <dbReference type="ARBA" id="ARBA00078830"/>
    </source>
</evidence>
<feature type="region of interest" description="Disordered" evidence="11">
    <location>
        <begin position="1"/>
        <end position="112"/>
    </location>
</feature>
<evidence type="ECO:0000256" key="7">
    <source>
        <dbReference type="ARBA" id="ARBA00022833"/>
    </source>
</evidence>
<evidence type="ECO:0000256" key="9">
    <source>
        <dbReference type="ARBA" id="ARBA00072037"/>
    </source>
</evidence>
<feature type="region of interest" description="Disordered" evidence="11">
    <location>
        <begin position="137"/>
        <end position="175"/>
    </location>
</feature>
<reference evidence="12" key="1">
    <citation type="submission" date="2022-07" db="EMBL/GenBank/DDBJ databases">
        <title>Phylogenomic reconstructions and comparative analyses of Kickxellomycotina fungi.</title>
        <authorList>
            <person name="Reynolds N.K."/>
            <person name="Stajich J.E."/>
            <person name="Barry K."/>
            <person name="Grigoriev I.V."/>
            <person name="Crous P."/>
            <person name="Smith M.E."/>
        </authorList>
    </citation>
    <scope>NUCLEOTIDE SEQUENCE</scope>
    <source>
        <strain evidence="12">NBRC 100468</strain>
    </source>
</reference>
<keyword evidence="6 12" id="KW-0378">Hydrolase</keyword>
<comment type="cofactor">
    <cofactor evidence="1">
        <name>Zn(2+)</name>
        <dbReference type="ChEBI" id="CHEBI:29105"/>
    </cofactor>
</comment>
<evidence type="ECO:0000256" key="5">
    <source>
        <dbReference type="ARBA" id="ARBA00022723"/>
    </source>
</evidence>
<evidence type="ECO:0000256" key="1">
    <source>
        <dbReference type="ARBA" id="ARBA00001947"/>
    </source>
</evidence>
<evidence type="ECO:0000256" key="4">
    <source>
        <dbReference type="ARBA" id="ARBA00012775"/>
    </source>
</evidence>
<feature type="compositionally biased region" description="Low complexity" evidence="11">
    <location>
        <begin position="214"/>
        <end position="226"/>
    </location>
</feature>
<dbReference type="EMBL" id="JANBPU010000194">
    <property type="protein sequence ID" value="KAJ1914510.1"/>
    <property type="molecule type" value="Genomic_DNA"/>
</dbReference>
<feature type="region of interest" description="Disordered" evidence="11">
    <location>
        <begin position="298"/>
        <end position="333"/>
    </location>
</feature>
<sequence length="962" mass="108559">MTQNTNSSKESSVKQQQQQPHDATVTSSSLKAGSGIGASVSDAKAQHSSAHTGDVVDSVGLGRGSEDPAAQSTSSSQSGSATPISTEEEESGSLPHSDPKMNYRAQRQLQYEESHNLTNRLLMAKDGISVATADANNSNNDAGLSPHDTSSSTFPASSSSQSDLNNIASSSSVQNEPISIITSRLSGLGNHQTAEDLSEAFGPVAPHILKAIASSKPSSQNNSPKSVPRVASAHHTPHKLESIGAPYSYLQSALEEHQKNEDDAELDDPLGENTMVEQEIREMMRRIYLSHSFASVSGAGDDAGTADASAAVGSSTEKRPLAASPLPPSEQDNQTMLPDVGLITPDMAETCASLQKILDMRDKYMSLSLQNEEDNPKNHPDWKIYPPPPDPAWKNFKERSKETRHEFNINECEIPKASDFVYAMDESGVFSVYANGTDLGKNKKFSKVPSIKEFYKDLNFILETISYGPTKTFAFRRLRYLEARWQLYYLLNEREEMQQSKMVPHRDFYNVRKVDTHVHLAACMNQKHLLRFIKYKLKNEPKRVVIIRDGKELTLEEVFESLKLTAYDLSIDMLDMHAHKDSFHRFDKFNLKYNPIGESRLRTIFLKTDNYIGGEYFAQLIKEVINDLEASKYQMAEYRVSIYGRSADEWDNLAAWVVDNKLISNNVRWLIQTPRLYNVYKSAGQIENFEDIIRNIYGPLFEVTKDPSSHPKLHIFLQRVVGFDSVDDESKPERRFHRKYPLPRHWNSMDNPPYTYYCYFTLANLCALNQWRAQRGFNTLVFRPHAGEAGDTEHLGAAFLSSQSISHGILLRKVPALQYLYYLKQIGLAMSPLSNNSLFLAYERNPFQTYLHRGLNVSLSTDDPLQFHFTKEPLIEEYSVAANIWKLSGADMCELAYNSIRQSGFEAELKKHWVGRDYLKTRRTEMHKTNVPLSRIRYRNATLAQEQGIVRELAKINENSCH</sequence>
<dbReference type="SUPFAM" id="SSF51556">
    <property type="entry name" value="Metallo-dependent hydrolases"/>
    <property type="match status" value="1"/>
</dbReference>
<gene>
    <name evidence="12" type="primary">AMD1</name>
    <name evidence="12" type="ORF">H4219_004757</name>
</gene>
<feature type="compositionally biased region" description="Low complexity" evidence="11">
    <location>
        <begin position="298"/>
        <end position="315"/>
    </location>
</feature>
<comment type="pathway">
    <text evidence="2">Purine metabolism; IMP biosynthesis via salvage pathway; IMP from AMP: step 1/1.</text>
</comment>
<dbReference type="EC" id="3.5.4.6" evidence="4"/>
<evidence type="ECO:0000313" key="12">
    <source>
        <dbReference type="EMBL" id="KAJ1914510.1"/>
    </source>
</evidence>
<name>A0A9W7ZQK9_9FUNG</name>
<evidence type="ECO:0000256" key="2">
    <source>
        <dbReference type="ARBA" id="ARBA00004955"/>
    </source>
</evidence>
<keyword evidence="13" id="KW-1185">Reference proteome</keyword>
<keyword evidence="7" id="KW-0862">Zinc</keyword>
<feature type="compositionally biased region" description="Polar residues" evidence="11">
    <location>
        <begin position="163"/>
        <end position="175"/>
    </location>
</feature>
<dbReference type="GO" id="GO:0032264">
    <property type="term" value="P:IMP salvage"/>
    <property type="evidence" value="ECO:0007669"/>
    <property type="project" value="InterPro"/>
</dbReference>
<dbReference type="PROSITE" id="PS00485">
    <property type="entry name" value="A_DEAMINASE"/>
    <property type="match status" value="1"/>
</dbReference>
<protein>
    <recommendedName>
        <fullName evidence="9">AMP deaminase</fullName>
        <ecNumber evidence="4">3.5.4.6</ecNumber>
    </recommendedName>
    <alternativeName>
        <fullName evidence="10">Myoadenylate deaminase</fullName>
    </alternativeName>
</protein>
<dbReference type="OrthoDB" id="1723809at2759"/>
<evidence type="ECO:0000256" key="3">
    <source>
        <dbReference type="ARBA" id="ARBA00006676"/>
    </source>
</evidence>
<feature type="compositionally biased region" description="Low complexity" evidence="11">
    <location>
        <begin position="68"/>
        <end position="85"/>
    </location>
</feature>
<feature type="region of interest" description="Disordered" evidence="11">
    <location>
        <begin position="213"/>
        <end position="241"/>
    </location>
</feature>
<dbReference type="Gene3D" id="4.10.800.20">
    <property type="match status" value="1"/>
</dbReference>
<keyword evidence="8" id="KW-0546">Nucleotide metabolism</keyword>
<dbReference type="Proteomes" id="UP001150538">
    <property type="component" value="Unassembled WGS sequence"/>
</dbReference>
<dbReference type="GO" id="GO:0003876">
    <property type="term" value="F:AMP deaminase activity"/>
    <property type="evidence" value="ECO:0007669"/>
    <property type="project" value="UniProtKB-EC"/>
</dbReference>
<dbReference type="InterPro" id="IPR032466">
    <property type="entry name" value="Metal_Hydrolase"/>
</dbReference>
<comment type="caution">
    <text evidence="12">The sequence shown here is derived from an EMBL/GenBank/DDBJ whole genome shotgun (WGS) entry which is preliminary data.</text>
</comment>
<dbReference type="GO" id="GO:0005829">
    <property type="term" value="C:cytosol"/>
    <property type="evidence" value="ECO:0007669"/>
    <property type="project" value="TreeGrafter"/>
</dbReference>
<evidence type="ECO:0000256" key="11">
    <source>
        <dbReference type="SAM" id="MobiDB-lite"/>
    </source>
</evidence>
<dbReference type="CDD" id="cd01319">
    <property type="entry name" value="AMPD"/>
    <property type="match status" value="1"/>
</dbReference>
<dbReference type="AlphaFoldDB" id="A0A9W7ZQK9"/>
<dbReference type="InterPro" id="IPR006329">
    <property type="entry name" value="AMPD"/>
</dbReference>
<dbReference type="InterPro" id="IPR006650">
    <property type="entry name" value="A/AMP_deam_AS"/>
</dbReference>